<sequence>MLGLPHEALWDVITNTLNAQAGKDFRKRQVMRWLTVLHREYCRANGVHYGPRRGWPVVAPAEGAGPIPRTTEETNVVNQTQAAGKRPLQEASAKSKKGVKKVNKVSDMTMALKEYTAMTKERFSSKKDKSTGTSKQFGQSATGGDPCSLGKAIDMLNQYKDLGNKAYLKISKAFHVKENRLVFIGMLKHRRRAWMDDIVNLED</sequence>
<evidence type="ECO:0000313" key="3">
    <source>
        <dbReference type="Proteomes" id="UP001459277"/>
    </source>
</evidence>
<name>A0AAW2BQT2_9ROSI</name>
<feature type="region of interest" description="Disordered" evidence="1">
    <location>
        <begin position="121"/>
        <end position="144"/>
    </location>
</feature>
<comment type="caution">
    <text evidence="2">The sequence shown here is derived from an EMBL/GenBank/DDBJ whole genome shotgun (WGS) entry which is preliminary data.</text>
</comment>
<evidence type="ECO:0000313" key="2">
    <source>
        <dbReference type="EMBL" id="KAK9987205.1"/>
    </source>
</evidence>
<organism evidence="2 3">
    <name type="scientific">Lithocarpus litseifolius</name>
    <dbReference type="NCBI Taxonomy" id="425828"/>
    <lineage>
        <taxon>Eukaryota</taxon>
        <taxon>Viridiplantae</taxon>
        <taxon>Streptophyta</taxon>
        <taxon>Embryophyta</taxon>
        <taxon>Tracheophyta</taxon>
        <taxon>Spermatophyta</taxon>
        <taxon>Magnoliopsida</taxon>
        <taxon>eudicotyledons</taxon>
        <taxon>Gunneridae</taxon>
        <taxon>Pentapetalae</taxon>
        <taxon>rosids</taxon>
        <taxon>fabids</taxon>
        <taxon>Fagales</taxon>
        <taxon>Fagaceae</taxon>
        <taxon>Lithocarpus</taxon>
    </lineage>
</organism>
<protein>
    <submittedName>
        <fullName evidence="2">Uncharacterized protein</fullName>
    </submittedName>
</protein>
<reference evidence="2 3" key="1">
    <citation type="submission" date="2024-01" db="EMBL/GenBank/DDBJ databases">
        <title>A telomere-to-telomere, gap-free genome of sweet tea (Lithocarpus litseifolius).</title>
        <authorList>
            <person name="Zhou J."/>
        </authorList>
    </citation>
    <scope>NUCLEOTIDE SEQUENCE [LARGE SCALE GENOMIC DNA]</scope>
    <source>
        <strain evidence="2">Zhou-2022a</strain>
        <tissue evidence="2">Leaf</tissue>
    </source>
</reference>
<keyword evidence="3" id="KW-1185">Reference proteome</keyword>
<evidence type="ECO:0000256" key="1">
    <source>
        <dbReference type="SAM" id="MobiDB-lite"/>
    </source>
</evidence>
<accession>A0AAW2BQT2</accession>
<dbReference type="AlphaFoldDB" id="A0AAW2BQT2"/>
<dbReference type="EMBL" id="JAZDWU010000011">
    <property type="protein sequence ID" value="KAK9987205.1"/>
    <property type="molecule type" value="Genomic_DNA"/>
</dbReference>
<feature type="compositionally biased region" description="Basic and acidic residues" evidence="1">
    <location>
        <begin position="121"/>
        <end position="130"/>
    </location>
</feature>
<gene>
    <name evidence="2" type="ORF">SO802_032156</name>
</gene>
<proteinExistence type="predicted"/>
<dbReference type="Proteomes" id="UP001459277">
    <property type="component" value="Unassembled WGS sequence"/>
</dbReference>